<keyword evidence="9" id="KW-0472">Membrane</keyword>
<comment type="caution">
    <text evidence="11">The sequence shown here is derived from an EMBL/GenBank/DDBJ whole genome shotgun (WGS) entry which is preliminary data.</text>
</comment>
<dbReference type="Gene3D" id="3.40.50.2000">
    <property type="entry name" value="Glycogen Phosphorylase B"/>
    <property type="match status" value="1"/>
</dbReference>
<evidence type="ECO:0000256" key="7">
    <source>
        <dbReference type="PIRSR" id="PIRSR639901-1"/>
    </source>
</evidence>
<comment type="subcellular location">
    <subcellularLocation>
        <location evidence="9">Cell membrane</location>
    </subcellularLocation>
</comment>
<feature type="site" description="Transition state stabilizer" evidence="8">
    <location>
        <position position="222"/>
    </location>
</feature>
<feature type="active site" description="Proton acceptor" evidence="7">
    <location>
        <position position="76"/>
    </location>
</feature>
<dbReference type="PANTHER" id="PTHR42755">
    <property type="entry name" value="3-DEOXY-MANNO-OCTULOSONATE CYTIDYLYLTRANSFERASE"/>
    <property type="match status" value="1"/>
</dbReference>
<name>A0A4Q8D1W6_9GAMM</name>
<dbReference type="SUPFAM" id="SSF53756">
    <property type="entry name" value="UDP-Glycosyltransferase/glycogen phosphorylase"/>
    <property type="match status" value="1"/>
</dbReference>
<comment type="catalytic activity">
    <reaction evidence="6 9">
        <text>lipid IVA (E. coli) + CMP-3-deoxy-beta-D-manno-octulosonate = alpha-Kdo-(2-&gt;6)-lipid IVA (E. coli) + CMP + H(+)</text>
        <dbReference type="Rhea" id="RHEA:28066"/>
        <dbReference type="ChEBI" id="CHEBI:15378"/>
        <dbReference type="ChEBI" id="CHEBI:58603"/>
        <dbReference type="ChEBI" id="CHEBI:60364"/>
        <dbReference type="ChEBI" id="CHEBI:60377"/>
        <dbReference type="ChEBI" id="CHEBI:85987"/>
        <dbReference type="EC" id="2.4.99.12"/>
    </reaction>
</comment>
<accession>A0A4Q8D1W6</accession>
<dbReference type="InterPro" id="IPR007507">
    <property type="entry name" value="Glycos_transf_N"/>
</dbReference>
<dbReference type="InterPro" id="IPR038107">
    <property type="entry name" value="Glycos_transf_N_sf"/>
</dbReference>
<dbReference type="PANTHER" id="PTHR42755:SF1">
    <property type="entry name" value="3-DEOXY-D-MANNO-OCTULOSONIC ACID TRANSFERASE, MITOCHONDRIAL-RELATED"/>
    <property type="match status" value="1"/>
</dbReference>
<keyword evidence="4 9" id="KW-0808">Transferase</keyword>
<evidence type="ECO:0000256" key="6">
    <source>
        <dbReference type="ARBA" id="ARBA00049183"/>
    </source>
</evidence>
<dbReference type="OrthoDB" id="9789797at2"/>
<proteinExistence type="inferred from homology"/>
<gene>
    <name evidence="11" type="ORF">EV698_1690</name>
</gene>
<feature type="domain" description="3-deoxy-D-manno-octulosonic-acid transferase N-terminal" evidence="10">
    <location>
        <begin position="50"/>
        <end position="225"/>
    </location>
</feature>
<evidence type="ECO:0000256" key="8">
    <source>
        <dbReference type="PIRSR" id="PIRSR639901-2"/>
    </source>
</evidence>
<keyword evidence="9" id="KW-1003">Cell membrane</keyword>
<evidence type="ECO:0000313" key="12">
    <source>
        <dbReference type="Proteomes" id="UP000292298"/>
    </source>
</evidence>
<comment type="pathway">
    <text evidence="1 9">Bacterial outer membrane biogenesis; LPS core biosynthesis.</text>
</comment>
<dbReference type="EC" id="2.4.99.12" evidence="2 9"/>
<organism evidence="11 12">
    <name type="scientific">Spiribacter vilamensis</name>
    <dbReference type="NCBI Taxonomy" id="531306"/>
    <lineage>
        <taxon>Bacteria</taxon>
        <taxon>Pseudomonadati</taxon>
        <taxon>Pseudomonadota</taxon>
        <taxon>Gammaproteobacteria</taxon>
        <taxon>Chromatiales</taxon>
        <taxon>Ectothiorhodospiraceae</taxon>
        <taxon>Spiribacter</taxon>
    </lineage>
</organism>
<evidence type="ECO:0000256" key="5">
    <source>
        <dbReference type="ARBA" id="ARBA00031445"/>
    </source>
</evidence>
<sequence>MGQARCNARRQAIEPMNLTTYRMLSRCLSPAYRFYLWRLRRRNPAYKGGLHQRWGDYRDQPPAPGAIWVHAASVGEARAAQSFIDRLLEDGWPLFITTNTPTGLETIRSRYGASVQSGYPPVDVPTAVDRFVGALSPRAAIFIELEIWPNRFAALAARGIPVALINARLSPASLARYARFGALIRQSLQGIACLCAQTEEDAGRFHNMGVPNRKIHVTGNLKFDQAIDHRQVVAGQRLRARIGPERFVWVAASLRQGEADQVREAHEALLAAFPDAMLIVVPRHPERFRWPAGEGAEVWDRHVIKASQLGKDDDRYQTAHVLLADTVGEMIKYLSAGDVAFVGGSLVPVGGHNPLEPAALGKPVLMGPHVTNFQQVDRLLEDQGARIRVHGANELADSLQRLVRDRHFLDATGRSAEAVIQAHRGASARTRQILNETLLAANDGSSLSE</sequence>
<dbReference type="AlphaFoldDB" id="A0A4Q8D1W6"/>
<evidence type="ECO:0000256" key="2">
    <source>
        <dbReference type="ARBA" id="ARBA00012621"/>
    </source>
</evidence>
<evidence type="ECO:0000313" key="11">
    <source>
        <dbReference type="EMBL" id="RZU99401.1"/>
    </source>
</evidence>
<dbReference type="Pfam" id="PF04413">
    <property type="entry name" value="Glycos_transf_N"/>
    <property type="match status" value="1"/>
</dbReference>
<evidence type="ECO:0000256" key="3">
    <source>
        <dbReference type="ARBA" id="ARBA00019077"/>
    </source>
</evidence>
<dbReference type="UniPathway" id="UPA00958"/>
<dbReference type="GO" id="GO:0009245">
    <property type="term" value="P:lipid A biosynthetic process"/>
    <property type="evidence" value="ECO:0007669"/>
    <property type="project" value="TreeGrafter"/>
</dbReference>
<reference evidence="11 12" key="1">
    <citation type="submission" date="2019-02" db="EMBL/GenBank/DDBJ databases">
        <title>Genomic Encyclopedia of Type Strains, Phase IV (KMG-IV): sequencing the most valuable type-strain genomes for metagenomic binning, comparative biology and taxonomic classification.</title>
        <authorList>
            <person name="Goeker M."/>
        </authorList>
    </citation>
    <scope>NUCLEOTIDE SEQUENCE [LARGE SCALE GENOMIC DNA]</scope>
    <source>
        <strain evidence="11 12">DSM 21056</strain>
    </source>
</reference>
<evidence type="ECO:0000256" key="9">
    <source>
        <dbReference type="RuleBase" id="RU365103"/>
    </source>
</evidence>
<dbReference type="EMBL" id="SHLI01000001">
    <property type="protein sequence ID" value="RZU99401.1"/>
    <property type="molecule type" value="Genomic_DNA"/>
</dbReference>
<dbReference type="GO" id="GO:0043842">
    <property type="term" value="F:Kdo transferase activity"/>
    <property type="evidence" value="ECO:0007669"/>
    <property type="project" value="UniProtKB-EC"/>
</dbReference>
<dbReference type="Gene3D" id="3.40.50.11720">
    <property type="entry name" value="3-Deoxy-D-manno-octulosonic-acid transferase, N-terminal domain"/>
    <property type="match status" value="1"/>
</dbReference>
<protein>
    <recommendedName>
        <fullName evidence="3 9">3-deoxy-D-manno-octulosonic acid transferase</fullName>
        <shortName evidence="9">Kdo transferase</shortName>
        <ecNumber evidence="2 9">2.4.99.12</ecNumber>
    </recommendedName>
    <alternativeName>
        <fullName evidence="5 9">Lipid IV(A) 3-deoxy-D-manno-octulosonic acid transferase</fullName>
    </alternativeName>
</protein>
<comment type="similarity">
    <text evidence="9">Belongs to the glycosyltransferase group 1 family.</text>
</comment>
<keyword evidence="9" id="KW-0448">Lipopolysaccharide biosynthesis</keyword>
<feature type="site" description="Transition state stabilizer" evidence="8">
    <location>
        <position position="144"/>
    </location>
</feature>
<dbReference type="GO" id="GO:0005886">
    <property type="term" value="C:plasma membrane"/>
    <property type="evidence" value="ECO:0007669"/>
    <property type="project" value="UniProtKB-SubCell"/>
</dbReference>
<evidence type="ECO:0000259" key="10">
    <source>
        <dbReference type="Pfam" id="PF04413"/>
    </source>
</evidence>
<dbReference type="GO" id="GO:0009244">
    <property type="term" value="P:lipopolysaccharide core region biosynthetic process"/>
    <property type="evidence" value="ECO:0007669"/>
    <property type="project" value="UniProtKB-UniRule"/>
</dbReference>
<evidence type="ECO:0000256" key="1">
    <source>
        <dbReference type="ARBA" id="ARBA00004713"/>
    </source>
</evidence>
<evidence type="ECO:0000256" key="4">
    <source>
        <dbReference type="ARBA" id="ARBA00022679"/>
    </source>
</evidence>
<dbReference type="Proteomes" id="UP000292298">
    <property type="component" value="Unassembled WGS sequence"/>
</dbReference>
<comment type="function">
    <text evidence="9">Involved in lipopolysaccharide (LPS) biosynthesis. Catalyzes the transfer of 3-deoxy-D-manno-octulosonate (Kdo) residue(s) from CMP-Kdo to lipid IV(A), the tetraacyldisaccharide-1,4'-bisphosphate precursor of lipid A.</text>
</comment>
<keyword evidence="12" id="KW-1185">Reference proteome</keyword>
<dbReference type="InterPro" id="IPR039901">
    <property type="entry name" value="Kdotransferase"/>
</dbReference>